<evidence type="ECO:0000256" key="5">
    <source>
        <dbReference type="ARBA" id="ARBA00023274"/>
    </source>
</evidence>
<organism evidence="8 9">
    <name type="scientific">Candidatus Daviesbacteria bacterium GW2011_GWC2_40_12</name>
    <dbReference type="NCBI Taxonomy" id="1618431"/>
    <lineage>
        <taxon>Bacteria</taxon>
        <taxon>Candidatus Daviesiibacteriota</taxon>
    </lineage>
</organism>
<dbReference type="InterPro" id="IPR005484">
    <property type="entry name" value="Ribosomal_uL18_bac/plant/anim"/>
</dbReference>
<dbReference type="EMBL" id="LBYB01000004">
    <property type="protein sequence ID" value="KKR42136.1"/>
    <property type="molecule type" value="Genomic_DNA"/>
</dbReference>
<evidence type="ECO:0000256" key="4">
    <source>
        <dbReference type="ARBA" id="ARBA00022980"/>
    </source>
</evidence>
<dbReference type="InterPro" id="IPR057268">
    <property type="entry name" value="Ribosomal_L18"/>
</dbReference>
<evidence type="ECO:0000313" key="8">
    <source>
        <dbReference type="EMBL" id="KKR42136.1"/>
    </source>
</evidence>
<dbReference type="CDD" id="cd00432">
    <property type="entry name" value="Ribosomal_L18_L5e"/>
    <property type="match status" value="1"/>
</dbReference>
<keyword evidence="4 7" id="KW-0689">Ribosomal protein</keyword>
<comment type="similarity">
    <text evidence="1 7">Belongs to the universal ribosomal protein uL18 family.</text>
</comment>
<dbReference type="GO" id="GO:0005840">
    <property type="term" value="C:ribosome"/>
    <property type="evidence" value="ECO:0007669"/>
    <property type="project" value="UniProtKB-KW"/>
</dbReference>
<dbReference type="Proteomes" id="UP000034881">
    <property type="component" value="Unassembled WGS sequence"/>
</dbReference>
<dbReference type="GO" id="GO:0005737">
    <property type="term" value="C:cytoplasm"/>
    <property type="evidence" value="ECO:0007669"/>
    <property type="project" value="UniProtKB-ARBA"/>
</dbReference>
<keyword evidence="2 7" id="KW-0699">rRNA-binding</keyword>
<dbReference type="InterPro" id="IPR004389">
    <property type="entry name" value="Ribosomal_uL18_bac-type"/>
</dbReference>
<dbReference type="Pfam" id="PF00861">
    <property type="entry name" value="Ribosomal_L18p"/>
    <property type="match status" value="1"/>
</dbReference>
<sequence length="111" mass="12602">MKRQSRISRHNKIRKEVIGTKDRPRLSVFRSNQHIYAQIIDDATGKTLAAAADFKMEKIQKSKKAYEVGKELAKTAQKLKIKKVVFDRGGFLYHGRVAELAKGAREGGLEF</sequence>
<reference evidence="8 9" key="1">
    <citation type="journal article" date="2015" name="Nature">
        <title>rRNA introns, odd ribosomes, and small enigmatic genomes across a large radiation of phyla.</title>
        <authorList>
            <person name="Brown C.T."/>
            <person name="Hug L.A."/>
            <person name="Thomas B.C."/>
            <person name="Sharon I."/>
            <person name="Castelle C.J."/>
            <person name="Singh A."/>
            <person name="Wilkins M.J."/>
            <person name="Williams K.H."/>
            <person name="Banfield J.F."/>
        </authorList>
    </citation>
    <scope>NUCLEOTIDE SEQUENCE [LARGE SCALE GENOMIC DNA]</scope>
</reference>
<dbReference type="PANTHER" id="PTHR12899">
    <property type="entry name" value="39S RIBOSOMAL PROTEIN L18, MITOCHONDRIAL"/>
    <property type="match status" value="1"/>
</dbReference>
<evidence type="ECO:0000313" key="9">
    <source>
        <dbReference type="Proteomes" id="UP000034881"/>
    </source>
</evidence>
<gene>
    <name evidence="7" type="primary">rplR</name>
    <name evidence="8" type="ORF">UT77_C0004G0120</name>
</gene>
<dbReference type="HAMAP" id="MF_01337_B">
    <property type="entry name" value="Ribosomal_uL18_B"/>
    <property type="match status" value="1"/>
</dbReference>
<dbReference type="FunFam" id="3.30.420.100:FF:000001">
    <property type="entry name" value="50S ribosomal protein L18"/>
    <property type="match status" value="1"/>
</dbReference>
<dbReference type="GO" id="GO:1990904">
    <property type="term" value="C:ribonucleoprotein complex"/>
    <property type="evidence" value="ECO:0007669"/>
    <property type="project" value="UniProtKB-KW"/>
</dbReference>
<dbReference type="AlphaFoldDB" id="A0A0G0QXK0"/>
<evidence type="ECO:0000256" key="7">
    <source>
        <dbReference type="HAMAP-Rule" id="MF_01337"/>
    </source>
</evidence>
<dbReference type="GO" id="GO:0008097">
    <property type="term" value="F:5S rRNA binding"/>
    <property type="evidence" value="ECO:0007669"/>
    <property type="project" value="TreeGrafter"/>
</dbReference>
<keyword evidence="5 7" id="KW-0687">Ribonucleoprotein</keyword>
<protein>
    <recommendedName>
        <fullName evidence="6 7">Large ribosomal subunit protein uL18</fullName>
    </recommendedName>
</protein>
<dbReference type="PATRIC" id="fig|1618431.3.peg.687"/>
<accession>A0A0G0QXK0</accession>
<name>A0A0G0QXK0_9BACT</name>
<comment type="caution">
    <text evidence="8">The sequence shown here is derived from an EMBL/GenBank/DDBJ whole genome shotgun (WGS) entry which is preliminary data.</text>
</comment>
<comment type="function">
    <text evidence="7">This is one of the proteins that bind and probably mediate the attachment of the 5S RNA into the large ribosomal subunit, where it forms part of the central protuberance.</text>
</comment>
<evidence type="ECO:0000256" key="6">
    <source>
        <dbReference type="ARBA" id="ARBA00035197"/>
    </source>
</evidence>
<evidence type="ECO:0000256" key="1">
    <source>
        <dbReference type="ARBA" id="ARBA00007116"/>
    </source>
</evidence>
<dbReference type="PANTHER" id="PTHR12899:SF3">
    <property type="entry name" value="LARGE RIBOSOMAL SUBUNIT PROTEIN UL18M"/>
    <property type="match status" value="1"/>
</dbReference>
<comment type="subunit">
    <text evidence="7">Part of the 50S ribosomal subunit; part of the 5S rRNA/L5/L18/L25 subcomplex. Contacts the 5S and 23S rRNAs.</text>
</comment>
<dbReference type="NCBIfam" id="TIGR00060">
    <property type="entry name" value="L18_bact"/>
    <property type="match status" value="1"/>
</dbReference>
<dbReference type="GO" id="GO:0006412">
    <property type="term" value="P:translation"/>
    <property type="evidence" value="ECO:0007669"/>
    <property type="project" value="UniProtKB-UniRule"/>
</dbReference>
<dbReference type="SUPFAM" id="SSF53137">
    <property type="entry name" value="Translational machinery components"/>
    <property type="match status" value="1"/>
</dbReference>
<evidence type="ECO:0000256" key="2">
    <source>
        <dbReference type="ARBA" id="ARBA00022730"/>
    </source>
</evidence>
<dbReference type="GO" id="GO:0003735">
    <property type="term" value="F:structural constituent of ribosome"/>
    <property type="evidence" value="ECO:0007669"/>
    <property type="project" value="InterPro"/>
</dbReference>
<evidence type="ECO:0000256" key="3">
    <source>
        <dbReference type="ARBA" id="ARBA00022884"/>
    </source>
</evidence>
<proteinExistence type="inferred from homology"/>
<dbReference type="Gene3D" id="3.30.420.100">
    <property type="match status" value="1"/>
</dbReference>
<keyword evidence="3 7" id="KW-0694">RNA-binding</keyword>